<evidence type="ECO:0000256" key="1">
    <source>
        <dbReference type="SAM" id="MobiDB-lite"/>
    </source>
</evidence>
<comment type="caution">
    <text evidence="2">The sequence shown here is derived from an EMBL/GenBank/DDBJ whole genome shotgun (WGS) entry which is preliminary data.</text>
</comment>
<evidence type="ECO:0000313" key="3">
    <source>
        <dbReference type="Proteomes" id="UP000095039"/>
    </source>
</evidence>
<sequence length="67" mass="7520">MLTVGEGVNVESSSKNVAESTISPQRNLTIVTLCRPKEAFEWSLTMREGEVYKLEKQNQYNLSILSA</sequence>
<organism evidence="2 3">
    <name type="scientific">Enterovibrio norvegicus FF-454</name>
    <dbReference type="NCBI Taxonomy" id="1185651"/>
    <lineage>
        <taxon>Bacteria</taxon>
        <taxon>Pseudomonadati</taxon>
        <taxon>Pseudomonadota</taxon>
        <taxon>Gammaproteobacteria</taxon>
        <taxon>Vibrionales</taxon>
        <taxon>Vibrionaceae</taxon>
        <taxon>Enterovibrio</taxon>
    </lineage>
</organism>
<feature type="compositionally biased region" description="Polar residues" evidence="1">
    <location>
        <begin position="10"/>
        <end position="21"/>
    </location>
</feature>
<gene>
    <name evidence="2" type="ORF">A1OK_07460</name>
</gene>
<feature type="region of interest" description="Disordered" evidence="1">
    <location>
        <begin position="1"/>
        <end position="21"/>
    </location>
</feature>
<accession>A0A1E5CAU4</accession>
<protein>
    <submittedName>
        <fullName evidence="2">Uncharacterized protein</fullName>
    </submittedName>
</protein>
<dbReference type="EMBL" id="AJWN02000035">
    <property type="protein sequence ID" value="OEE62633.1"/>
    <property type="molecule type" value="Genomic_DNA"/>
</dbReference>
<evidence type="ECO:0000313" key="2">
    <source>
        <dbReference type="EMBL" id="OEE62633.1"/>
    </source>
</evidence>
<reference evidence="2 3" key="1">
    <citation type="journal article" date="2012" name="Science">
        <title>Ecological populations of bacteria act as socially cohesive units of antibiotic production and resistance.</title>
        <authorList>
            <person name="Cordero O.X."/>
            <person name="Wildschutte H."/>
            <person name="Kirkup B."/>
            <person name="Proehl S."/>
            <person name="Ngo L."/>
            <person name="Hussain F."/>
            <person name="Le Roux F."/>
            <person name="Mincer T."/>
            <person name="Polz M.F."/>
        </authorList>
    </citation>
    <scope>NUCLEOTIDE SEQUENCE [LARGE SCALE GENOMIC DNA]</scope>
    <source>
        <strain evidence="2 3">FF-454</strain>
    </source>
</reference>
<name>A0A1E5CAU4_9GAMM</name>
<keyword evidence="3" id="KW-1185">Reference proteome</keyword>
<proteinExistence type="predicted"/>
<dbReference type="AlphaFoldDB" id="A0A1E5CAU4"/>
<dbReference type="Proteomes" id="UP000095039">
    <property type="component" value="Unassembled WGS sequence"/>
</dbReference>